<name>A0AAV7N521_PLEWA</name>
<evidence type="ECO:0000313" key="1">
    <source>
        <dbReference type="EMBL" id="KAJ1108298.1"/>
    </source>
</evidence>
<evidence type="ECO:0000313" key="2">
    <source>
        <dbReference type="Proteomes" id="UP001066276"/>
    </source>
</evidence>
<accession>A0AAV7N521</accession>
<keyword evidence="2" id="KW-1185">Reference proteome</keyword>
<dbReference type="AlphaFoldDB" id="A0AAV7N521"/>
<proteinExistence type="predicted"/>
<comment type="caution">
    <text evidence="1">The sequence shown here is derived from an EMBL/GenBank/DDBJ whole genome shotgun (WGS) entry which is preliminary data.</text>
</comment>
<protein>
    <submittedName>
        <fullName evidence="1">Uncharacterized protein</fullName>
    </submittedName>
</protein>
<dbReference type="Proteomes" id="UP001066276">
    <property type="component" value="Chromosome 9"/>
</dbReference>
<gene>
    <name evidence="1" type="ORF">NDU88_005674</name>
</gene>
<sequence>MDAMFFDFCPFTSITDVNEVLPLLFLGRSSSPSHPSQWHLLMTSHPLQRLAPGWTARLSQAAEARKGRMRIGAWRSGLREAGDRA</sequence>
<dbReference type="EMBL" id="JANPWB010000013">
    <property type="protein sequence ID" value="KAJ1108298.1"/>
    <property type="molecule type" value="Genomic_DNA"/>
</dbReference>
<organism evidence="1 2">
    <name type="scientific">Pleurodeles waltl</name>
    <name type="common">Iberian ribbed newt</name>
    <dbReference type="NCBI Taxonomy" id="8319"/>
    <lineage>
        <taxon>Eukaryota</taxon>
        <taxon>Metazoa</taxon>
        <taxon>Chordata</taxon>
        <taxon>Craniata</taxon>
        <taxon>Vertebrata</taxon>
        <taxon>Euteleostomi</taxon>
        <taxon>Amphibia</taxon>
        <taxon>Batrachia</taxon>
        <taxon>Caudata</taxon>
        <taxon>Salamandroidea</taxon>
        <taxon>Salamandridae</taxon>
        <taxon>Pleurodelinae</taxon>
        <taxon>Pleurodeles</taxon>
    </lineage>
</organism>
<reference evidence="1" key="1">
    <citation type="journal article" date="2022" name="bioRxiv">
        <title>Sequencing and chromosome-scale assembly of the giantPleurodeles waltlgenome.</title>
        <authorList>
            <person name="Brown T."/>
            <person name="Elewa A."/>
            <person name="Iarovenko S."/>
            <person name="Subramanian E."/>
            <person name="Araus A.J."/>
            <person name="Petzold A."/>
            <person name="Susuki M."/>
            <person name="Suzuki K.-i.T."/>
            <person name="Hayashi T."/>
            <person name="Toyoda A."/>
            <person name="Oliveira C."/>
            <person name="Osipova E."/>
            <person name="Leigh N.D."/>
            <person name="Simon A."/>
            <person name="Yun M.H."/>
        </authorList>
    </citation>
    <scope>NUCLEOTIDE SEQUENCE</scope>
    <source>
        <strain evidence="1">20211129_DDA</strain>
        <tissue evidence="1">Liver</tissue>
    </source>
</reference>